<gene>
    <name evidence="13" type="ORF">D4Q52_20285</name>
</gene>
<evidence type="ECO:0000256" key="1">
    <source>
        <dbReference type="ARBA" id="ARBA00004651"/>
    </source>
</evidence>
<dbReference type="InterPro" id="IPR003439">
    <property type="entry name" value="ABC_transporter-like_ATP-bd"/>
</dbReference>
<keyword evidence="3" id="KW-0813">Transport</keyword>
<evidence type="ECO:0000259" key="12">
    <source>
        <dbReference type="PROSITE" id="PS50893"/>
    </source>
</evidence>
<feature type="transmembrane region" description="Helical" evidence="11">
    <location>
        <begin position="119"/>
        <end position="140"/>
    </location>
</feature>
<dbReference type="GO" id="GO:0005524">
    <property type="term" value="F:ATP binding"/>
    <property type="evidence" value="ECO:0007669"/>
    <property type="project" value="UniProtKB-KW"/>
</dbReference>
<dbReference type="Pfam" id="PF02653">
    <property type="entry name" value="BPD_transp_2"/>
    <property type="match status" value="1"/>
</dbReference>
<dbReference type="InterPro" id="IPR027417">
    <property type="entry name" value="P-loop_NTPase"/>
</dbReference>
<dbReference type="GO" id="GO:0015658">
    <property type="term" value="F:branched-chain amino acid transmembrane transporter activity"/>
    <property type="evidence" value="ECO:0007669"/>
    <property type="project" value="InterPro"/>
</dbReference>
<proteinExistence type="inferred from homology"/>
<feature type="transmembrane region" description="Helical" evidence="11">
    <location>
        <begin position="191"/>
        <end position="213"/>
    </location>
</feature>
<dbReference type="Gene3D" id="3.40.50.300">
    <property type="entry name" value="P-loop containing nucleotide triphosphate hydrolases"/>
    <property type="match status" value="1"/>
</dbReference>
<dbReference type="InterPro" id="IPR051120">
    <property type="entry name" value="ABC_AA/LPS_Transport"/>
</dbReference>
<evidence type="ECO:0000256" key="2">
    <source>
        <dbReference type="ARBA" id="ARBA00005417"/>
    </source>
</evidence>
<feature type="domain" description="ABC transporter" evidence="12">
    <location>
        <begin position="381"/>
        <end position="629"/>
    </location>
</feature>
<dbReference type="InterPro" id="IPR003593">
    <property type="entry name" value="AAA+_ATPase"/>
</dbReference>
<dbReference type="GO" id="GO:0016887">
    <property type="term" value="F:ATP hydrolysis activity"/>
    <property type="evidence" value="ECO:0007669"/>
    <property type="project" value="InterPro"/>
</dbReference>
<keyword evidence="6" id="KW-0547">Nucleotide-binding</keyword>
<keyword evidence="7 13" id="KW-0067">ATP-binding</keyword>
<evidence type="ECO:0000256" key="10">
    <source>
        <dbReference type="ARBA" id="ARBA00024722"/>
    </source>
</evidence>
<dbReference type="OrthoDB" id="7158404at2"/>
<dbReference type="SMART" id="SM00382">
    <property type="entry name" value="AAA"/>
    <property type="match status" value="1"/>
</dbReference>
<dbReference type="SUPFAM" id="SSF52540">
    <property type="entry name" value="P-loop containing nucleoside triphosphate hydrolases"/>
    <property type="match status" value="1"/>
</dbReference>
<organism evidence="13 14">
    <name type="scientific">Rhodopseudomonas palustris</name>
    <dbReference type="NCBI Taxonomy" id="1076"/>
    <lineage>
        <taxon>Bacteria</taxon>
        <taxon>Pseudomonadati</taxon>
        <taxon>Pseudomonadota</taxon>
        <taxon>Alphaproteobacteria</taxon>
        <taxon>Hyphomicrobiales</taxon>
        <taxon>Nitrobacteraceae</taxon>
        <taxon>Rhodopseudomonas</taxon>
    </lineage>
</organism>
<evidence type="ECO:0000313" key="13">
    <source>
        <dbReference type="EMBL" id="RJF69499.1"/>
    </source>
</evidence>
<evidence type="ECO:0000256" key="4">
    <source>
        <dbReference type="ARBA" id="ARBA00022475"/>
    </source>
</evidence>
<dbReference type="Proteomes" id="UP000285523">
    <property type="component" value="Unassembled WGS sequence"/>
</dbReference>
<feature type="transmembrane region" description="Helical" evidence="11">
    <location>
        <begin position="39"/>
        <end position="60"/>
    </location>
</feature>
<dbReference type="InterPro" id="IPR017871">
    <property type="entry name" value="ABC_transporter-like_CS"/>
</dbReference>
<keyword evidence="8 11" id="KW-1133">Transmembrane helix</keyword>
<feature type="transmembrane region" description="Helical" evidence="11">
    <location>
        <begin position="94"/>
        <end position="113"/>
    </location>
</feature>
<dbReference type="PROSITE" id="PS00211">
    <property type="entry name" value="ABC_TRANSPORTER_1"/>
    <property type="match status" value="1"/>
</dbReference>
<evidence type="ECO:0000256" key="11">
    <source>
        <dbReference type="SAM" id="Phobius"/>
    </source>
</evidence>
<evidence type="ECO:0000313" key="14">
    <source>
        <dbReference type="Proteomes" id="UP000285523"/>
    </source>
</evidence>
<evidence type="ECO:0000256" key="5">
    <source>
        <dbReference type="ARBA" id="ARBA00022692"/>
    </source>
</evidence>
<dbReference type="Pfam" id="PF00005">
    <property type="entry name" value="ABC_tran"/>
    <property type="match status" value="1"/>
</dbReference>
<keyword evidence="5 11" id="KW-0812">Transmembrane</keyword>
<comment type="caution">
    <text evidence="13">The sequence shown here is derived from an EMBL/GenBank/DDBJ whole genome shotgun (WGS) entry which is preliminary data.</text>
</comment>
<evidence type="ECO:0000256" key="7">
    <source>
        <dbReference type="ARBA" id="ARBA00022840"/>
    </source>
</evidence>
<dbReference type="InterPro" id="IPR001851">
    <property type="entry name" value="ABC_transp_permease"/>
</dbReference>
<evidence type="ECO:0000256" key="3">
    <source>
        <dbReference type="ARBA" id="ARBA00022448"/>
    </source>
</evidence>
<dbReference type="EMBL" id="QYYD01000023">
    <property type="protein sequence ID" value="RJF69499.1"/>
    <property type="molecule type" value="Genomic_DNA"/>
</dbReference>
<dbReference type="InterPro" id="IPR043428">
    <property type="entry name" value="LivM-like"/>
</dbReference>
<comment type="function">
    <text evidence="10">Involved in beta-(1--&gt;2)glucan export. Transmembrane domains (TMD) form a pore in the inner membrane and the ATP-binding domain (NBD) is responsible for energy generation.</text>
</comment>
<feature type="transmembrane region" description="Helical" evidence="11">
    <location>
        <begin position="311"/>
        <end position="330"/>
    </location>
</feature>
<feature type="transmembrane region" description="Helical" evidence="11">
    <location>
        <begin position="240"/>
        <end position="260"/>
    </location>
</feature>
<evidence type="ECO:0000256" key="8">
    <source>
        <dbReference type="ARBA" id="ARBA00022989"/>
    </source>
</evidence>
<dbReference type="CDD" id="cd06581">
    <property type="entry name" value="TM_PBP1_LivM_like"/>
    <property type="match status" value="1"/>
</dbReference>
<keyword evidence="9 11" id="KW-0472">Membrane</keyword>
<protein>
    <submittedName>
        <fullName evidence="13">ATP-binding cassette domain-containing protein</fullName>
    </submittedName>
</protein>
<dbReference type="AlphaFoldDB" id="A0A418V0X4"/>
<keyword evidence="4" id="KW-1003">Cell membrane</keyword>
<name>A0A418V0X4_RHOPL</name>
<evidence type="ECO:0000256" key="9">
    <source>
        <dbReference type="ARBA" id="ARBA00023136"/>
    </source>
</evidence>
<comment type="subcellular location">
    <subcellularLocation>
        <location evidence="1">Cell membrane</location>
        <topology evidence="1">Multi-pass membrane protein</topology>
    </subcellularLocation>
</comment>
<sequence>MSPARWVRRSASSFCSASCWCDRRDYSRKRNDDMSDRRLINIFVVPAAVLAAFLVVGALANDYWRYVLSLAATAIIIGMGLTVLISFARCISLATGAFQALGAYTAALLMIHLVCPFPIAVLVAGIVGAVAGIVLAVPAVRFRGHNLALVTLVFQSIVIIAIRESKGLSGGAEGLNVPVPTIFGHAITSDMANLVVAAVFCALAMMPLLILLYGPFGKNLRALAINEVGARAFGIRPEHYLIAAFAVSSAAVAMAAAVSAPRFRIIDPESFGLHTSILNLAYPIVGGLGSVWGGALGGSLLRILPEVLRPIAGFIELILSAIVLVIIVYFRGGLTDLFARFSRRQASGVRVIGPEPAVGRAATIAAPARTSSWTATTDRALITTGVVKRYDALTAVDHVDLDVAVGSLHGVMGPNGAGKTTLFNMVSGFVRPDEGAVHLFGEDVTRGRVEDRASLGVTRTFQNVAIFPTLTCRENVIVGLGRNQVGASLRRSFDWALAGAASRREDEQARWALGAVGLGGLIDAPAGKLSLGDQRRLEIARAIVSRPRLILLDEPVSGVSHHEVEQIVQLLKSLNAELGATMLVVEHNIGFLASLCDRLSVMANGRLIAEGDPADVIARKDVRRIYFGEVEEAA</sequence>
<dbReference type="PROSITE" id="PS50893">
    <property type="entry name" value="ABC_TRANSPORTER_2"/>
    <property type="match status" value="1"/>
</dbReference>
<dbReference type="GO" id="GO:0005886">
    <property type="term" value="C:plasma membrane"/>
    <property type="evidence" value="ECO:0007669"/>
    <property type="project" value="UniProtKB-SubCell"/>
</dbReference>
<evidence type="ECO:0000256" key="6">
    <source>
        <dbReference type="ARBA" id="ARBA00022741"/>
    </source>
</evidence>
<dbReference type="PANTHER" id="PTHR45772:SF9">
    <property type="entry name" value="CONSERVED COMPONENT OF ABC TRANSPORTER FOR NATURAL AMINO ACIDS"/>
    <property type="match status" value="1"/>
</dbReference>
<feature type="transmembrane region" description="Helical" evidence="11">
    <location>
        <begin position="147"/>
        <end position="163"/>
    </location>
</feature>
<comment type="similarity">
    <text evidence="2">Belongs to the ABC transporter superfamily.</text>
</comment>
<feature type="transmembrane region" description="Helical" evidence="11">
    <location>
        <begin position="66"/>
        <end position="87"/>
    </location>
</feature>
<accession>A0A418V0X4</accession>
<dbReference type="CDD" id="cd03219">
    <property type="entry name" value="ABC_Mj1267_LivG_branched"/>
    <property type="match status" value="1"/>
</dbReference>
<dbReference type="PANTHER" id="PTHR45772">
    <property type="entry name" value="CONSERVED COMPONENT OF ABC TRANSPORTER FOR NATURAL AMINO ACIDS-RELATED"/>
    <property type="match status" value="1"/>
</dbReference>
<feature type="transmembrane region" description="Helical" evidence="11">
    <location>
        <begin position="280"/>
        <end position="304"/>
    </location>
</feature>
<reference evidence="13 14" key="1">
    <citation type="submission" date="2018-09" db="EMBL/GenBank/DDBJ databases">
        <title>Draft genome sequence of Rhodopseudomonas palustris 2.1.18.</title>
        <authorList>
            <person name="Robertson S.L."/>
            <person name="Meyer T.E."/>
            <person name="Kyndt J.A."/>
        </authorList>
    </citation>
    <scope>NUCLEOTIDE SEQUENCE [LARGE SCALE GENOMIC DNA]</scope>
    <source>
        <strain evidence="13 14">2.1.18</strain>
    </source>
</reference>